<dbReference type="Proteomes" id="UP000492821">
    <property type="component" value="Unassembled WGS sequence"/>
</dbReference>
<feature type="transmembrane region" description="Helical" evidence="1">
    <location>
        <begin position="281"/>
        <end position="304"/>
    </location>
</feature>
<protein>
    <submittedName>
        <fullName evidence="3">Anoctamin</fullName>
    </submittedName>
</protein>
<keyword evidence="1" id="KW-0472">Membrane</keyword>
<feature type="transmembrane region" description="Helical" evidence="1">
    <location>
        <begin position="310"/>
        <end position="330"/>
    </location>
</feature>
<proteinExistence type="predicted"/>
<dbReference type="WBParaSite" id="Pan_g13696.t1">
    <property type="protein sequence ID" value="Pan_g13696.t1"/>
    <property type="gene ID" value="Pan_g13696"/>
</dbReference>
<reference evidence="2" key="1">
    <citation type="journal article" date="2013" name="Genetics">
        <title>The draft genome and transcriptome of Panagrellus redivivus are shaped by the harsh demands of a free-living lifestyle.</title>
        <authorList>
            <person name="Srinivasan J."/>
            <person name="Dillman A.R."/>
            <person name="Macchietto M.G."/>
            <person name="Heikkinen L."/>
            <person name="Lakso M."/>
            <person name="Fracchia K.M."/>
            <person name="Antoshechkin I."/>
            <person name="Mortazavi A."/>
            <person name="Wong G."/>
            <person name="Sternberg P.W."/>
        </authorList>
    </citation>
    <scope>NUCLEOTIDE SEQUENCE [LARGE SCALE GENOMIC DNA]</scope>
    <source>
        <strain evidence="2">MT8872</strain>
    </source>
</reference>
<accession>A0A7E4ZRT5</accession>
<sequence>MSVWPFFGDLHPENAQDDGLNTMVNHLVNDIYSFILSLTMFFKKNTMSFENFPYAFKKRITNLAPVPYIDTFCKICPEFNQLCNNRPERIDQVFITDLAVVKYLATKNRIPFFRRYKFLYKHLRFFIDYINYFSVSYHYALSLNEVIAKQRQIYVEDTLFLHCESVESYDKLLPYICGPYTRLVLCGRITWPQIRRLIHAKVLRVYIYATIEIKPEEYDDFAALVVQQTRSLHSSFHVQYNIVPEFRATIAKAFKNHATHSYWLFEEGFDTWVVIHKNYHWYYLMCWLAAMGLQIGITELIGLIMGSWYWLLPGALFTSVVNVQTIRVCLIQRNVLLPYIE</sequence>
<evidence type="ECO:0000256" key="1">
    <source>
        <dbReference type="SAM" id="Phobius"/>
    </source>
</evidence>
<evidence type="ECO:0000313" key="2">
    <source>
        <dbReference type="Proteomes" id="UP000492821"/>
    </source>
</evidence>
<keyword evidence="1" id="KW-0812">Transmembrane</keyword>
<dbReference type="AlphaFoldDB" id="A0A7E4ZRT5"/>
<keyword evidence="2" id="KW-1185">Reference proteome</keyword>
<organism evidence="2 3">
    <name type="scientific">Panagrellus redivivus</name>
    <name type="common">Microworm</name>
    <dbReference type="NCBI Taxonomy" id="6233"/>
    <lineage>
        <taxon>Eukaryota</taxon>
        <taxon>Metazoa</taxon>
        <taxon>Ecdysozoa</taxon>
        <taxon>Nematoda</taxon>
        <taxon>Chromadorea</taxon>
        <taxon>Rhabditida</taxon>
        <taxon>Tylenchina</taxon>
        <taxon>Panagrolaimomorpha</taxon>
        <taxon>Panagrolaimoidea</taxon>
        <taxon>Panagrolaimidae</taxon>
        <taxon>Panagrellus</taxon>
    </lineage>
</organism>
<evidence type="ECO:0000313" key="3">
    <source>
        <dbReference type="WBParaSite" id="Pan_g13696.t1"/>
    </source>
</evidence>
<feature type="transmembrane region" description="Helical" evidence="1">
    <location>
        <begin position="20"/>
        <end position="42"/>
    </location>
</feature>
<name>A0A7E4ZRT5_PANRE</name>
<reference evidence="3" key="2">
    <citation type="submission" date="2020-10" db="UniProtKB">
        <authorList>
            <consortium name="WormBaseParasite"/>
        </authorList>
    </citation>
    <scope>IDENTIFICATION</scope>
</reference>
<keyword evidence="1" id="KW-1133">Transmembrane helix</keyword>